<keyword evidence="2" id="KW-1185">Reference proteome</keyword>
<accession>A0A5C4V5U0</accession>
<reference evidence="1 2" key="1">
    <citation type="submission" date="2019-10" db="EMBL/GenBank/DDBJ databases">
        <title>Nonomuraea sp. nov., isolated from Phyllanthus amarus.</title>
        <authorList>
            <person name="Klykleung N."/>
            <person name="Tanasupawat S."/>
        </authorList>
    </citation>
    <scope>NUCLEOTIDE SEQUENCE [LARGE SCALE GENOMIC DNA]</scope>
    <source>
        <strain evidence="1 2">PA1-10</strain>
    </source>
</reference>
<dbReference type="Proteomes" id="UP000312512">
    <property type="component" value="Unassembled WGS sequence"/>
</dbReference>
<dbReference type="EMBL" id="VDLX02000028">
    <property type="protein sequence ID" value="KAB8186859.1"/>
    <property type="molecule type" value="Genomic_DNA"/>
</dbReference>
<name>A0A5C4V5U0_9ACTN</name>
<evidence type="ECO:0000313" key="2">
    <source>
        <dbReference type="Proteomes" id="UP000312512"/>
    </source>
</evidence>
<gene>
    <name evidence="1" type="ORF">FH608_046050</name>
</gene>
<protein>
    <submittedName>
        <fullName evidence="1">Uncharacterized protein</fullName>
    </submittedName>
</protein>
<evidence type="ECO:0000313" key="1">
    <source>
        <dbReference type="EMBL" id="KAB8186859.1"/>
    </source>
</evidence>
<comment type="caution">
    <text evidence="1">The sequence shown here is derived from an EMBL/GenBank/DDBJ whole genome shotgun (WGS) entry which is preliminary data.</text>
</comment>
<organism evidence="1 2">
    <name type="scientific">Nonomuraea phyllanthi</name>
    <dbReference type="NCBI Taxonomy" id="2219224"/>
    <lineage>
        <taxon>Bacteria</taxon>
        <taxon>Bacillati</taxon>
        <taxon>Actinomycetota</taxon>
        <taxon>Actinomycetes</taxon>
        <taxon>Streptosporangiales</taxon>
        <taxon>Streptosporangiaceae</taxon>
        <taxon>Nonomuraea</taxon>
    </lineage>
</organism>
<dbReference type="AlphaFoldDB" id="A0A5C4V5U0"/>
<proteinExistence type="predicted"/>
<sequence>MLRNSDHMAGGPGDPKTGREWWSYFKGWPLRVVLSVLAFFLFALVVTVLDQHVYWFHALFR</sequence>
<dbReference type="RefSeq" id="WP_139637523.1">
    <property type="nucleotide sequence ID" value="NZ_VDLX02000028.1"/>
</dbReference>